<dbReference type="PANTHER" id="PTHR13799:SF14">
    <property type="entry name" value="GTP CYCLOHYDROLASE 1 TYPE 2 HOMOLOG"/>
    <property type="match status" value="1"/>
</dbReference>
<dbReference type="EMBL" id="PIQE01000001">
    <property type="protein sequence ID" value="RUO73818.1"/>
    <property type="molecule type" value="Genomic_DNA"/>
</dbReference>
<dbReference type="GO" id="GO:0005737">
    <property type="term" value="C:cytoplasm"/>
    <property type="evidence" value="ECO:0007669"/>
    <property type="project" value="TreeGrafter"/>
</dbReference>
<feature type="binding site" evidence="4">
    <location>
        <position position="103"/>
    </location>
    <ligand>
        <name>a divalent metal cation</name>
        <dbReference type="ChEBI" id="CHEBI:60240"/>
        <label>1</label>
    </ligand>
</feature>
<evidence type="ECO:0000313" key="5">
    <source>
        <dbReference type="EMBL" id="RUO73818.1"/>
    </source>
</evidence>
<evidence type="ECO:0000313" key="6">
    <source>
        <dbReference type="Proteomes" id="UP000287022"/>
    </source>
</evidence>
<feature type="binding site" evidence="4">
    <location>
        <position position="66"/>
    </location>
    <ligand>
        <name>a divalent metal cation</name>
        <dbReference type="ChEBI" id="CHEBI:60240"/>
        <label>1</label>
    </ligand>
</feature>
<accession>A0A432Z7C6</accession>
<dbReference type="SUPFAM" id="SSF102705">
    <property type="entry name" value="NIF3 (NGG1p interacting factor 3)-like"/>
    <property type="match status" value="1"/>
</dbReference>
<dbReference type="AlphaFoldDB" id="A0A432Z7C6"/>
<gene>
    <name evidence="5" type="ORF">CWI80_00160</name>
</gene>
<name>A0A432Z7C6_9GAMM</name>
<comment type="caution">
    <text evidence="5">The sequence shown here is derived from an EMBL/GenBank/DDBJ whole genome shotgun (WGS) entry which is preliminary data.</text>
</comment>
<organism evidence="5 6">
    <name type="scientific">Pseudidiomarina sediminum</name>
    <dbReference type="NCBI Taxonomy" id="431675"/>
    <lineage>
        <taxon>Bacteria</taxon>
        <taxon>Pseudomonadati</taxon>
        <taxon>Pseudomonadota</taxon>
        <taxon>Gammaproteobacteria</taxon>
        <taxon>Alteromonadales</taxon>
        <taxon>Idiomarinaceae</taxon>
        <taxon>Pseudidiomarina</taxon>
    </lineage>
</organism>
<reference evidence="6" key="1">
    <citation type="journal article" date="2018" name="Front. Microbiol.">
        <title>Genome-Based Analysis Reveals the Taxonomy and Diversity of the Family Idiomarinaceae.</title>
        <authorList>
            <person name="Liu Y."/>
            <person name="Lai Q."/>
            <person name="Shao Z."/>
        </authorList>
    </citation>
    <scope>NUCLEOTIDE SEQUENCE [LARGE SCALE GENOMIC DNA]</scope>
    <source>
        <strain evidence="6">c121</strain>
    </source>
</reference>
<evidence type="ECO:0000256" key="3">
    <source>
        <dbReference type="ARBA" id="ARBA00022723"/>
    </source>
</evidence>
<dbReference type="InterPro" id="IPR036069">
    <property type="entry name" value="DUF34/NIF3_sf"/>
</dbReference>
<feature type="binding site" evidence="4">
    <location>
        <position position="221"/>
    </location>
    <ligand>
        <name>a divalent metal cation</name>
        <dbReference type="ChEBI" id="CHEBI:60240"/>
        <label>1</label>
    </ligand>
</feature>
<dbReference type="Proteomes" id="UP000287022">
    <property type="component" value="Unassembled WGS sequence"/>
</dbReference>
<dbReference type="NCBIfam" id="TIGR00486">
    <property type="entry name" value="YbgI_SA1388"/>
    <property type="match status" value="1"/>
</dbReference>
<protein>
    <recommendedName>
        <fullName evidence="2">GTP cyclohydrolase 1 type 2 homolog</fullName>
    </recommendedName>
</protein>
<dbReference type="Pfam" id="PF01784">
    <property type="entry name" value="DUF34_NIF3"/>
    <property type="match status" value="1"/>
</dbReference>
<dbReference type="InterPro" id="IPR002678">
    <property type="entry name" value="DUF34/NIF3"/>
</dbReference>
<proteinExistence type="inferred from homology"/>
<feature type="binding site" evidence="4">
    <location>
        <position position="225"/>
    </location>
    <ligand>
        <name>a divalent metal cation</name>
        <dbReference type="ChEBI" id="CHEBI:60240"/>
        <label>1</label>
    </ligand>
</feature>
<keyword evidence="3 4" id="KW-0479">Metal-binding</keyword>
<dbReference type="STRING" id="1122124.GCA_000423165_01365"/>
<keyword evidence="6" id="KW-1185">Reference proteome</keyword>
<dbReference type="PANTHER" id="PTHR13799">
    <property type="entry name" value="NGG1 INTERACTING FACTOR 3"/>
    <property type="match status" value="1"/>
</dbReference>
<sequence length="253" mass="27544">MAVERKQLEGYLADVLALERIQDYCPNGLQVEGRDSIRRIVTGVTACQALVDQAIALQADALLVHHGYFWKGEAQAIKGMKKRRLQALLAHDLNLFAFHLPLDVHATLGNNAQLAQLMGWPQPQALMDCAPEGVVMYSDLTTPMGADELGQLLEQQLQRPLVCSIPTAQPIKRVAWCTGGGQSFIDAAAAAGCDAFITGEVSEPTVHSAREQNIAFFAAGHHATERYGIKALGEHLAETFNLEHHFIDIDSPA</sequence>
<dbReference type="GO" id="GO:0046872">
    <property type="term" value="F:metal ion binding"/>
    <property type="evidence" value="ECO:0007669"/>
    <property type="project" value="UniProtKB-KW"/>
</dbReference>
<dbReference type="RefSeq" id="WP_026862302.1">
    <property type="nucleotide sequence ID" value="NZ_PIQE01000001.1"/>
</dbReference>
<evidence type="ECO:0000256" key="4">
    <source>
        <dbReference type="PIRSR" id="PIRSR602678-1"/>
    </source>
</evidence>
<dbReference type="FunFam" id="3.40.1390.30:FF:000002">
    <property type="entry name" value="Nif3-like dinuclear metal center protein"/>
    <property type="match status" value="1"/>
</dbReference>
<evidence type="ECO:0000256" key="2">
    <source>
        <dbReference type="ARBA" id="ARBA00022112"/>
    </source>
</evidence>
<evidence type="ECO:0000256" key="1">
    <source>
        <dbReference type="ARBA" id="ARBA00006964"/>
    </source>
</evidence>
<comment type="similarity">
    <text evidence="1">Belongs to the GTP cyclohydrolase I type 2/NIF3 family.</text>
</comment>
<feature type="binding site" evidence="4">
    <location>
        <position position="65"/>
    </location>
    <ligand>
        <name>a divalent metal cation</name>
        <dbReference type="ChEBI" id="CHEBI:60240"/>
        <label>1</label>
    </ligand>
</feature>
<dbReference type="Gene3D" id="3.40.1390.30">
    <property type="entry name" value="NIF3 (NGG1p interacting factor 3)-like"/>
    <property type="match status" value="2"/>
</dbReference>